<sequence length="109" mass="13365">MINIEQDLYDFYHKYENKCLKHYKKVIKNFKISEPEDYEEYEKEFGNFDNIELRIYGINYELRLPELPEPSEPLINIIYDLFINDHNIGYFKICFTNNEKIADEFLCFN</sequence>
<dbReference type="EMBL" id="VSSQ01007910">
    <property type="protein sequence ID" value="MPM37341.1"/>
    <property type="molecule type" value="Genomic_DNA"/>
</dbReference>
<gene>
    <name evidence="1" type="ORF">SDC9_83951</name>
</gene>
<dbReference type="AlphaFoldDB" id="A0A644ZBS7"/>
<protein>
    <submittedName>
        <fullName evidence="1">Uncharacterized protein</fullName>
    </submittedName>
</protein>
<name>A0A644ZBS7_9ZZZZ</name>
<evidence type="ECO:0000313" key="1">
    <source>
        <dbReference type="EMBL" id="MPM37341.1"/>
    </source>
</evidence>
<reference evidence="1" key="1">
    <citation type="submission" date="2019-08" db="EMBL/GenBank/DDBJ databases">
        <authorList>
            <person name="Kucharzyk K."/>
            <person name="Murdoch R.W."/>
            <person name="Higgins S."/>
            <person name="Loffler F."/>
        </authorList>
    </citation>
    <scope>NUCLEOTIDE SEQUENCE</scope>
</reference>
<organism evidence="1">
    <name type="scientific">bioreactor metagenome</name>
    <dbReference type="NCBI Taxonomy" id="1076179"/>
    <lineage>
        <taxon>unclassified sequences</taxon>
        <taxon>metagenomes</taxon>
        <taxon>ecological metagenomes</taxon>
    </lineage>
</organism>
<accession>A0A644ZBS7</accession>
<comment type="caution">
    <text evidence="1">The sequence shown here is derived from an EMBL/GenBank/DDBJ whole genome shotgun (WGS) entry which is preliminary data.</text>
</comment>
<proteinExistence type="predicted"/>